<dbReference type="GO" id="GO:0008009">
    <property type="term" value="F:chemokine activity"/>
    <property type="evidence" value="ECO:0007669"/>
    <property type="project" value="InterPro"/>
</dbReference>
<reference evidence="11" key="1">
    <citation type="submission" date="2018-12" db="EMBL/GenBank/DDBJ databases">
        <authorList>
            <person name="Yazar S."/>
        </authorList>
    </citation>
    <scope>NUCLEOTIDE SEQUENCE [LARGE SCALE GENOMIC DNA]</scope>
</reference>
<dbReference type="Proteomes" id="UP000314987">
    <property type="component" value="Unassembled WGS sequence"/>
</dbReference>
<name>A0A4X2KMB0_VOMUR</name>
<dbReference type="PRINTS" id="PR00436">
    <property type="entry name" value="INTERLEUKIN8"/>
</dbReference>
<dbReference type="OMA" id="RISTVGW"/>
<gene>
    <name evidence="10" type="primary">CXCL11</name>
</gene>
<evidence type="ECO:0000256" key="1">
    <source>
        <dbReference type="ARBA" id="ARBA00004613"/>
    </source>
</evidence>
<dbReference type="AlphaFoldDB" id="A0A4X2KMB0"/>
<evidence type="ECO:0000313" key="11">
    <source>
        <dbReference type="Proteomes" id="UP000314987"/>
    </source>
</evidence>
<accession>A0A4X2KMB0</accession>
<feature type="chain" id="PRO_5021416267" description="Chemokine interleukin-8-like domain-containing protein" evidence="8">
    <location>
        <begin position="22"/>
        <end position="116"/>
    </location>
</feature>
<evidence type="ECO:0000256" key="4">
    <source>
        <dbReference type="ARBA" id="ARBA00022514"/>
    </source>
</evidence>
<evidence type="ECO:0000313" key="10">
    <source>
        <dbReference type="Ensembl" id="ENSVURP00010012913.1"/>
    </source>
</evidence>
<dbReference type="GO" id="GO:0005615">
    <property type="term" value="C:extracellular space"/>
    <property type="evidence" value="ECO:0007669"/>
    <property type="project" value="UniProtKB-KW"/>
</dbReference>
<dbReference type="SUPFAM" id="SSF54117">
    <property type="entry name" value="Interleukin 8-like chemokines"/>
    <property type="match status" value="1"/>
</dbReference>
<dbReference type="Ensembl" id="ENSVURT00010014696.1">
    <property type="protein sequence ID" value="ENSVURP00010012913.1"/>
    <property type="gene ID" value="ENSVURG00010009945.1"/>
</dbReference>
<evidence type="ECO:0000256" key="7">
    <source>
        <dbReference type="ARBA" id="ARBA00023157"/>
    </source>
</evidence>
<dbReference type="Gene3D" id="2.40.50.40">
    <property type="match status" value="1"/>
</dbReference>
<evidence type="ECO:0000259" key="9">
    <source>
        <dbReference type="SMART" id="SM00199"/>
    </source>
</evidence>
<keyword evidence="4" id="KW-0202">Cytokine</keyword>
<organism evidence="10 11">
    <name type="scientific">Vombatus ursinus</name>
    <name type="common">Common wombat</name>
    <dbReference type="NCBI Taxonomy" id="29139"/>
    <lineage>
        <taxon>Eukaryota</taxon>
        <taxon>Metazoa</taxon>
        <taxon>Chordata</taxon>
        <taxon>Craniata</taxon>
        <taxon>Vertebrata</taxon>
        <taxon>Euteleostomi</taxon>
        <taxon>Mammalia</taxon>
        <taxon>Metatheria</taxon>
        <taxon>Diprotodontia</taxon>
        <taxon>Vombatidae</taxon>
        <taxon>Vombatus</taxon>
    </lineage>
</organism>
<reference evidence="10" key="3">
    <citation type="submission" date="2025-09" db="UniProtKB">
        <authorList>
            <consortium name="Ensembl"/>
        </authorList>
    </citation>
    <scope>IDENTIFICATION</scope>
</reference>
<proteinExistence type="inferred from homology"/>
<comment type="subcellular location">
    <subcellularLocation>
        <location evidence="1">Secreted</location>
    </subcellularLocation>
</comment>
<dbReference type="SMART" id="SM00199">
    <property type="entry name" value="SCY"/>
    <property type="match status" value="1"/>
</dbReference>
<keyword evidence="3" id="KW-0145">Chemotaxis</keyword>
<protein>
    <recommendedName>
        <fullName evidence="9">Chemokine interleukin-8-like domain-containing protein</fullName>
    </recommendedName>
</protein>
<dbReference type="PANTHER" id="PTHR12015:SF191">
    <property type="entry name" value="C-X-C MOTIF CHEMOKINE 11"/>
    <property type="match status" value="1"/>
</dbReference>
<dbReference type="InterPro" id="IPR001811">
    <property type="entry name" value="Chemokine_IL8-like_dom"/>
</dbReference>
<evidence type="ECO:0000256" key="6">
    <source>
        <dbReference type="ARBA" id="ARBA00022729"/>
    </source>
</evidence>
<dbReference type="PANTHER" id="PTHR12015">
    <property type="entry name" value="SMALL INDUCIBLE CYTOKINE A"/>
    <property type="match status" value="1"/>
</dbReference>
<feature type="domain" description="Chemokine interleukin-8-like" evidence="9">
    <location>
        <begin position="27"/>
        <end position="89"/>
    </location>
</feature>
<evidence type="ECO:0000256" key="8">
    <source>
        <dbReference type="SAM" id="SignalP"/>
    </source>
</evidence>
<feature type="signal peptide" evidence="8">
    <location>
        <begin position="1"/>
        <end position="21"/>
    </location>
</feature>
<sequence length="116" mass="12688">MSPKVLVILLAILLSSTAAHGFLMFRGSRCLCRSSTVQSVNPANIKKVSIFFPSGSCDKKEIIITLKSGLAQTCLNPESKQGKLILKVGHKDIVASFLFLLFCQTFKVTSILWKEG</sequence>
<keyword evidence="6 8" id="KW-0732">Signal</keyword>
<dbReference type="CDD" id="cd00273">
    <property type="entry name" value="Chemokine_CXC"/>
    <property type="match status" value="1"/>
</dbReference>
<reference evidence="10" key="2">
    <citation type="submission" date="2025-08" db="UniProtKB">
        <authorList>
            <consortium name="Ensembl"/>
        </authorList>
    </citation>
    <scope>IDENTIFICATION</scope>
</reference>
<comment type="similarity">
    <text evidence="2">Belongs to the intercrine alpha (chemokine CxC) family.</text>
</comment>
<dbReference type="InterPro" id="IPR033899">
    <property type="entry name" value="CXC_Chemokine_domain"/>
</dbReference>
<keyword evidence="11" id="KW-1185">Reference proteome</keyword>
<dbReference type="GO" id="GO:0006955">
    <property type="term" value="P:immune response"/>
    <property type="evidence" value="ECO:0007669"/>
    <property type="project" value="InterPro"/>
</dbReference>
<keyword evidence="7" id="KW-1015">Disulfide bond</keyword>
<dbReference type="InterPro" id="IPR039809">
    <property type="entry name" value="Chemokine_b/g/d"/>
</dbReference>
<evidence type="ECO:0000256" key="5">
    <source>
        <dbReference type="ARBA" id="ARBA00022525"/>
    </source>
</evidence>
<evidence type="ECO:0000256" key="2">
    <source>
        <dbReference type="ARBA" id="ARBA00010665"/>
    </source>
</evidence>
<dbReference type="GeneTree" id="ENSGT00530000064263"/>
<evidence type="ECO:0000256" key="3">
    <source>
        <dbReference type="ARBA" id="ARBA00022500"/>
    </source>
</evidence>
<dbReference type="STRING" id="29139.ENSVURP00010012913"/>
<dbReference type="GO" id="GO:0006952">
    <property type="term" value="P:defense response"/>
    <property type="evidence" value="ECO:0007669"/>
    <property type="project" value="InterPro"/>
</dbReference>
<keyword evidence="5" id="KW-0964">Secreted</keyword>
<dbReference type="Pfam" id="PF00048">
    <property type="entry name" value="IL8"/>
    <property type="match status" value="1"/>
</dbReference>
<dbReference type="InterPro" id="IPR036048">
    <property type="entry name" value="Interleukin_8-like_sf"/>
</dbReference>